<evidence type="ECO:0000313" key="3">
    <source>
        <dbReference type="Proteomes" id="UP000698752"/>
    </source>
</evidence>
<protein>
    <submittedName>
        <fullName evidence="2">DUF4198 domain-containing protein</fullName>
    </submittedName>
</protein>
<dbReference type="EMBL" id="JAAEDI010000021">
    <property type="protein sequence ID" value="MBR0651797.1"/>
    <property type="molecule type" value="Genomic_DNA"/>
</dbReference>
<evidence type="ECO:0000313" key="2">
    <source>
        <dbReference type="EMBL" id="MBR0651797.1"/>
    </source>
</evidence>
<dbReference type="RefSeq" id="WP_211870511.1">
    <property type="nucleotide sequence ID" value="NZ_JAAEDI010000021.1"/>
</dbReference>
<evidence type="ECO:0000256" key="1">
    <source>
        <dbReference type="SAM" id="SignalP"/>
    </source>
</evidence>
<dbReference type="Pfam" id="PF10670">
    <property type="entry name" value="DUF4198"/>
    <property type="match status" value="1"/>
</dbReference>
<dbReference type="Proteomes" id="UP000698752">
    <property type="component" value="Unassembled WGS sequence"/>
</dbReference>
<keyword evidence="3" id="KW-1185">Reference proteome</keyword>
<feature type="chain" id="PRO_5046192063" evidence="1">
    <location>
        <begin position="24"/>
        <end position="268"/>
    </location>
</feature>
<dbReference type="InterPro" id="IPR019613">
    <property type="entry name" value="DUF4198"/>
</dbReference>
<sequence>MNLRLLQRVALATMLAVPVTAVAHRAWMMPSATVLSGEDPWITVDAAISNDLFYFEHFPMPLEGLTVVTPDGSAGEAANQARGRYRSTFDVRLTQPGTYRIAVAGEGLNASWRENGQPRRWRGTREAFAREVPANAEGLRVTYGQRRVEFFVTRGAPTDRALQPLNEGLEMVPITHPNDLVAGEPARFRMMLDGKPAGNLEVTVIPGGNRYRDQLGEMKIRTAEDGSFAITWPGPGMFWVNASVRDSNSGIPNVQRNASYVATLEVLP</sequence>
<accession>A0ABS5EL82</accession>
<proteinExistence type="predicted"/>
<organism evidence="2 3">
    <name type="scientific">Neoroseomonas terrae</name>
    <dbReference type="NCBI Taxonomy" id="424799"/>
    <lineage>
        <taxon>Bacteria</taxon>
        <taxon>Pseudomonadati</taxon>
        <taxon>Pseudomonadota</taxon>
        <taxon>Alphaproteobacteria</taxon>
        <taxon>Acetobacterales</taxon>
        <taxon>Acetobacteraceae</taxon>
        <taxon>Neoroseomonas</taxon>
    </lineage>
</organism>
<name>A0ABS5EL82_9PROT</name>
<reference evidence="3" key="1">
    <citation type="journal article" date="2021" name="Syst. Appl. Microbiol.">
        <title>Roseomonas hellenica sp. nov., isolated from roots of wild-growing Alkanna tinctoria.</title>
        <authorList>
            <person name="Rat A."/>
            <person name="Naranjo H.D."/>
            <person name="Lebbe L."/>
            <person name="Cnockaert M."/>
            <person name="Krigas N."/>
            <person name="Grigoriadou K."/>
            <person name="Maloupa E."/>
            <person name="Willems A."/>
        </authorList>
    </citation>
    <scope>NUCLEOTIDE SEQUENCE [LARGE SCALE GENOMIC DNA]</scope>
    <source>
        <strain evidence="3">LMG 31159</strain>
    </source>
</reference>
<keyword evidence="1" id="KW-0732">Signal</keyword>
<gene>
    <name evidence="2" type="ORF">GXW78_19160</name>
</gene>
<comment type="caution">
    <text evidence="2">The sequence shown here is derived from an EMBL/GenBank/DDBJ whole genome shotgun (WGS) entry which is preliminary data.</text>
</comment>
<feature type="signal peptide" evidence="1">
    <location>
        <begin position="1"/>
        <end position="23"/>
    </location>
</feature>